<evidence type="ECO:0000313" key="3">
    <source>
        <dbReference type="Proteomes" id="UP001175097"/>
    </source>
</evidence>
<dbReference type="EMBL" id="JAROCC010000002">
    <property type="protein sequence ID" value="MDN4606620.1"/>
    <property type="molecule type" value="Genomic_DNA"/>
</dbReference>
<dbReference type="CDD" id="cd06260">
    <property type="entry name" value="DUF820-like"/>
    <property type="match status" value="1"/>
</dbReference>
<feature type="domain" description="Putative restriction endonuclease" evidence="1">
    <location>
        <begin position="19"/>
        <end position="174"/>
    </location>
</feature>
<name>A0ABT8JN94_9BACL</name>
<dbReference type="GO" id="GO:0004519">
    <property type="term" value="F:endonuclease activity"/>
    <property type="evidence" value="ECO:0007669"/>
    <property type="project" value="UniProtKB-KW"/>
</dbReference>
<reference evidence="2" key="1">
    <citation type="submission" date="2023-03" db="EMBL/GenBank/DDBJ databases">
        <title>MT1 and MT2 Draft Genomes of Novel Species.</title>
        <authorList>
            <person name="Venkateswaran K."/>
        </authorList>
    </citation>
    <scope>NUCLEOTIDE SEQUENCE</scope>
    <source>
        <strain evidence="2">F6_3S_P_2</strain>
    </source>
</reference>
<dbReference type="SUPFAM" id="SSF52980">
    <property type="entry name" value="Restriction endonuclease-like"/>
    <property type="match status" value="1"/>
</dbReference>
<dbReference type="InterPro" id="IPR012296">
    <property type="entry name" value="Nuclease_put_TT1808"/>
</dbReference>
<protein>
    <submittedName>
        <fullName evidence="2">Uma2 family endonuclease</fullName>
    </submittedName>
</protein>
<dbReference type="Gene3D" id="3.90.1570.10">
    <property type="entry name" value="tt1808, chain A"/>
    <property type="match status" value="1"/>
</dbReference>
<dbReference type="PANTHER" id="PTHR36558:SF1">
    <property type="entry name" value="RESTRICTION ENDONUCLEASE DOMAIN-CONTAINING PROTEIN-RELATED"/>
    <property type="match status" value="1"/>
</dbReference>
<keyword evidence="2" id="KW-0540">Nuclease</keyword>
<organism evidence="2 3">
    <name type="scientific">Sporosarcina highlanderae</name>
    <dbReference type="NCBI Taxonomy" id="3035916"/>
    <lineage>
        <taxon>Bacteria</taxon>
        <taxon>Bacillati</taxon>
        <taxon>Bacillota</taxon>
        <taxon>Bacilli</taxon>
        <taxon>Bacillales</taxon>
        <taxon>Caryophanaceae</taxon>
        <taxon>Sporosarcina</taxon>
    </lineage>
</organism>
<dbReference type="PANTHER" id="PTHR36558">
    <property type="entry name" value="GLR1098 PROTEIN"/>
    <property type="match status" value="1"/>
</dbReference>
<keyword evidence="2" id="KW-0378">Hydrolase</keyword>
<comment type="caution">
    <text evidence="2">The sequence shown here is derived from an EMBL/GenBank/DDBJ whole genome shotgun (WGS) entry which is preliminary data.</text>
</comment>
<gene>
    <name evidence="2" type="ORF">P5G49_03915</name>
</gene>
<evidence type="ECO:0000259" key="1">
    <source>
        <dbReference type="Pfam" id="PF05685"/>
    </source>
</evidence>
<proteinExistence type="predicted"/>
<dbReference type="InterPro" id="IPR008538">
    <property type="entry name" value="Uma2"/>
</dbReference>
<dbReference type="Pfam" id="PF05685">
    <property type="entry name" value="Uma2"/>
    <property type="match status" value="1"/>
</dbReference>
<accession>A0ABT8JN94</accession>
<evidence type="ECO:0000313" key="2">
    <source>
        <dbReference type="EMBL" id="MDN4606620.1"/>
    </source>
</evidence>
<keyword evidence="2" id="KW-0255">Endonuclease</keyword>
<sequence>MAATGSKRRFTIMDISGWDGRWELIDGVPYNMTPAPSTAHQLIVGELLFALRSHLGNSGCSIFVAPFDVQLDNNDKYTVVQPDISVFCNKQNLYPNGAIGAADLIVEVLSPSTALKDRREKFTLYERSDVKEYWIVDHLNHTIEVYGLSEERYSRRQVFGMDDTLHSNIFPELLIEMKNILQGQ</sequence>
<keyword evidence="3" id="KW-1185">Reference proteome</keyword>
<dbReference type="InterPro" id="IPR011335">
    <property type="entry name" value="Restrct_endonuc-II-like"/>
</dbReference>
<dbReference type="Proteomes" id="UP001175097">
    <property type="component" value="Unassembled WGS sequence"/>
</dbReference>
<dbReference type="RefSeq" id="WP_301242144.1">
    <property type="nucleotide sequence ID" value="NZ_JAROCC010000002.1"/>
</dbReference>